<name>A0AAV4RGH9_9ARAC</name>
<accession>A0AAV4RGH9</accession>
<evidence type="ECO:0000313" key="1">
    <source>
        <dbReference type="EMBL" id="GIY21079.1"/>
    </source>
</evidence>
<dbReference type="EMBL" id="BPLQ01006245">
    <property type="protein sequence ID" value="GIY21079.1"/>
    <property type="molecule type" value="Genomic_DNA"/>
</dbReference>
<evidence type="ECO:0000313" key="2">
    <source>
        <dbReference type="Proteomes" id="UP001054837"/>
    </source>
</evidence>
<dbReference type="AlphaFoldDB" id="A0AAV4RGH9"/>
<comment type="caution">
    <text evidence="1">The sequence shown here is derived from an EMBL/GenBank/DDBJ whole genome shotgun (WGS) entry which is preliminary data.</text>
</comment>
<keyword evidence="2" id="KW-1185">Reference proteome</keyword>
<protein>
    <submittedName>
        <fullName evidence="1">Uncharacterized protein</fullName>
    </submittedName>
</protein>
<proteinExistence type="predicted"/>
<organism evidence="1 2">
    <name type="scientific">Caerostris darwini</name>
    <dbReference type="NCBI Taxonomy" id="1538125"/>
    <lineage>
        <taxon>Eukaryota</taxon>
        <taxon>Metazoa</taxon>
        <taxon>Ecdysozoa</taxon>
        <taxon>Arthropoda</taxon>
        <taxon>Chelicerata</taxon>
        <taxon>Arachnida</taxon>
        <taxon>Araneae</taxon>
        <taxon>Araneomorphae</taxon>
        <taxon>Entelegynae</taxon>
        <taxon>Araneoidea</taxon>
        <taxon>Araneidae</taxon>
        <taxon>Caerostris</taxon>
    </lineage>
</organism>
<sequence length="111" mass="12190">MCHAAGSKAQFSFTLLKLHHLLGYRDVYEKSQFIHVYIVTTHACLQTVKTLNACSVCHAAGIKVQFPFTPLKLNHIYCDTAISMEADTAHGCLHSHSSCMFADSGGKCDSK</sequence>
<gene>
    <name evidence="1" type="ORF">CDAR_42271</name>
</gene>
<dbReference type="Proteomes" id="UP001054837">
    <property type="component" value="Unassembled WGS sequence"/>
</dbReference>
<reference evidence="1 2" key="1">
    <citation type="submission" date="2021-06" db="EMBL/GenBank/DDBJ databases">
        <title>Caerostris darwini draft genome.</title>
        <authorList>
            <person name="Kono N."/>
            <person name="Arakawa K."/>
        </authorList>
    </citation>
    <scope>NUCLEOTIDE SEQUENCE [LARGE SCALE GENOMIC DNA]</scope>
</reference>